<dbReference type="AlphaFoldDB" id="A0A1S7H7H2"/>
<name>A0A1S7H7H2_SALTM</name>
<accession>A0A1S7H7H2</accession>
<organism evidence="1">
    <name type="scientific">Salmonella enterica subsp. enterica serovar Typhimurium str. USDA-ARS-USMARC-1810</name>
    <dbReference type="NCBI Taxonomy" id="1454647"/>
    <lineage>
        <taxon>Bacteria</taxon>
        <taxon>Pseudomonadati</taxon>
        <taxon>Pseudomonadota</taxon>
        <taxon>Gammaproteobacteria</taxon>
        <taxon>Enterobacterales</taxon>
        <taxon>Enterobacteriaceae</taxon>
        <taxon>Salmonella</taxon>
    </lineage>
</organism>
<evidence type="ECO:0000313" key="1">
    <source>
        <dbReference type="EMBL" id="AQY77941.1"/>
    </source>
</evidence>
<dbReference type="EMBL" id="CP020113">
    <property type="protein sequence ID" value="AQY77941.1"/>
    <property type="molecule type" value="Genomic_DNA"/>
</dbReference>
<reference evidence="1" key="1">
    <citation type="submission" date="2017-03" db="EMBL/GenBank/DDBJ databases">
        <title>Complete, Closed Genome Sequences of 10 Salmonella enterica subsp. enterica Serovar Typhimurium Strains Isolated from Human and Bovine Sources.</title>
        <authorList>
            <person name="Nguyen S.V."/>
            <person name="Harhay D.M."/>
            <person name="Bono J.L."/>
            <person name="Smith T.P.L."/>
            <person name="Fields P.I."/>
            <person name="Dinsmore B.A."/>
            <person name="Santovenia M."/>
            <person name="Kelley C.M."/>
            <person name="Wang R."/>
            <person name="Bosilevac J.M."/>
            <person name="Harhay G.P."/>
        </authorList>
    </citation>
    <scope>NUCLEOTIDE SEQUENCE</scope>
    <source>
        <strain evidence="1">USDA-ARS-USMARC-1810</strain>
        <plasmid evidence="1">pSTY1-1810</plasmid>
    </source>
</reference>
<geneLocation type="plasmid" evidence="1">
    <name>pSTY1-1810</name>
</geneLocation>
<gene>
    <name evidence="1" type="ORF">AW45_26255</name>
</gene>
<keyword evidence="1" id="KW-0614">Plasmid</keyword>
<protein>
    <submittedName>
        <fullName evidence="1">Uncharacterized protein</fullName>
    </submittedName>
</protein>
<proteinExistence type="predicted"/>
<sequence length="64" mass="7190">MLIMHRSYVVTKPPEDREVAKNMASDTFSCRIRLSAGFFSVSVCSRHYPNSPKCSVLEAPLSIE</sequence>